<name>A0A1A9Z312_GLOPL</name>
<keyword evidence="1" id="KW-1133">Transmembrane helix</keyword>
<feature type="transmembrane region" description="Helical" evidence="1">
    <location>
        <begin position="56"/>
        <end position="75"/>
    </location>
</feature>
<reference evidence="3" key="1">
    <citation type="submission" date="2014-03" db="EMBL/GenBank/DDBJ databases">
        <authorList>
            <person name="Aksoy S."/>
            <person name="Warren W."/>
            <person name="Wilson R.K."/>
        </authorList>
    </citation>
    <scope>NUCLEOTIDE SEQUENCE [LARGE SCALE GENOMIC DNA]</scope>
    <source>
        <strain evidence="3">IAEA</strain>
    </source>
</reference>
<dbReference type="Proteomes" id="UP000092445">
    <property type="component" value="Unassembled WGS sequence"/>
</dbReference>
<proteinExistence type="predicted"/>
<evidence type="ECO:0000313" key="3">
    <source>
        <dbReference type="Proteomes" id="UP000092445"/>
    </source>
</evidence>
<keyword evidence="3" id="KW-1185">Reference proteome</keyword>
<evidence type="ECO:0000313" key="2">
    <source>
        <dbReference type="EnsemblMetazoa" id="GPAI002235-PA"/>
    </source>
</evidence>
<sequence length="152" mass="17656">MIGVNTVLRNYQIFTVPFSKWNYSSFRETQHCQDLEERFILIVLLMWNSTTSTTCVLTVNIYNIACLSVIFVLNVRQLSIKCYNKREREKEGGPKAYNIMFSKAIKYERSTALQLSAYVLGKYTDLVVAILILLSRLQYLARCIMQLTVYIA</sequence>
<keyword evidence="1" id="KW-0472">Membrane</keyword>
<protein>
    <submittedName>
        <fullName evidence="2">Uncharacterized protein</fullName>
    </submittedName>
</protein>
<keyword evidence="1" id="KW-0812">Transmembrane</keyword>
<dbReference type="EnsemblMetazoa" id="GPAI002235-RA">
    <property type="protein sequence ID" value="GPAI002235-PA"/>
    <property type="gene ID" value="GPAI002235"/>
</dbReference>
<accession>A0A1A9Z312</accession>
<dbReference type="VEuPathDB" id="VectorBase:GPAI002235"/>
<organism evidence="2 3">
    <name type="scientific">Glossina pallidipes</name>
    <name type="common">Tsetse fly</name>
    <dbReference type="NCBI Taxonomy" id="7398"/>
    <lineage>
        <taxon>Eukaryota</taxon>
        <taxon>Metazoa</taxon>
        <taxon>Ecdysozoa</taxon>
        <taxon>Arthropoda</taxon>
        <taxon>Hexapoda</taxon>
        <taxon>Insecta</taxon>
        <taxon>Pterygota</taxon>
        <taxon>Neoptera</taxon>
        <taxon>Endopterygota</taxon>
        <taxon>Diptera</taxon>
        <taxon>Brachycera</taxon>
        <taxon>Muscomorpha</taxon>
        <taxon>Hippoboscoidea</taxon>
        <taxon>Glossinidae</taxon>
        <taxon>Glossina</taxon>
    </lineage>
</organism>
<reference evidence="2" key="2">
    <citation type="submission" date="2020-05" db="UniProtKB">
        <authorList>
            <consortium name="EnsemblMetazoa"/>
        </authorList>
    </citation>
    <scope>IDENTIFICATION</scope>
    <source>
        <strain evidence="2">IAEA</strain>
    </source>
</reference>
<dbReference type="AlphaFoldDB" id="A0A1A9Z312"/>
<evidence type="ECO:0000256" key="1">
    <source>
        <dbReference type="SAM" id="Phobius"/>
    </source>
</evidence>